<proteinExistence type="predicted"/>
<protein>
    <submittedName>
        <fullName evidence="1">Uncharacterized protein</fullName>
    </submittedName>
</protein>
<evidence type="ECO:0000313" key="1">
    <source>
        <dbReference type="EMBL" id="MBX73705.1"/>
    </source>
</evidence>
<name>A0A2P2R391_RHIMU</name>
<dbReference type="AlphaFoldDB" id="A0A2P2R391"/>
<organism evidence="1">
    <name type="scientific">Rhizophora mucronata</name>
    <name type="common">Asiatic mangrove</name>
    <dbReference type="NCBI Taxonomy" id="61149"/>
    <lineage>
        <taxon>Eukaryota</taxon>
        <taxon>Viridiplantae</taxon>
        <taxon>Streptophyta</taxon>
        <taxon>Embryophyta</taxon>
        <taxon>Tracheophyta</taxon>
        <taxon>Spermatophyta</taxon>
        <taxon>Magnoliopsida</taxon>
        <taxon>eudicotyledons</taxon>
        <taxon>Gunneridae</taxon>
        <taxon>Pentapetalae</taxon>
        <taxon>rosids</taxon>
        <taxon>fabids</taxon>
        <taxon>Malpighiales</taxon>
        <taxon>Rhizophoraceae</taxon>
        <taxon>Rhizophora</taxon>
    </lineage>
</organism>
<dbReference type="EMBL" id="GGEC01093221">
    <property type="protein sequence ID" value="MBX73705.1"/>
    <property type="molecule type" value="Transcribed_RNA"/>
</dbReference>
<reference evidence="1" key="1">
    <citation type="submission" date="2018-02" db="EMBL/GenBank/DDBJ databases">
        <title>Rhizophora mucronata_Transcriptome.</title>
        <authorList>
            <person name="Meera S.P."/>
            <person name="Sreeshan A."/>
            <person name="Augustine A."/>
        </authorList>
    </citation>
    <scope>NUCLEOTIDE SEQUENCE</scope>
    <source>
        <tissue evidence="1">Leaf</tissue>
    </source>
</reference>
<sequence>MFCNLGCFFVLPMNNVC</sequence>
<accession>A0A2P2R391</accession>